<dbReference type="Proteomes" id="UP000035955">
    <property type="component" value="Unassembled WGS sequence"/>
</dbReference>
<feature type="region of interest" description="Disordered" evidence="1">
    <location>
        <begin position="1"/>
        <end position="89"/>
    </location>
</feature>
<protein>
    <recommendedName>
        <fullName evidence="4">NAD(P)-binding domain-containing protein</fullName>
    </recommendedName>
</protein>
<evidence type="ECO:0000313" key="2">
    <source>
        <dbReference type="EMBL" id="KMO33136.1"/>
    </source>
</evidence>
<dbReference type="OrthoDB" id="8252372at2"/>
<dbReference type="PATRIC" id="fig|298794.3.peg.1662"/>
<organism evidence="2 3">
    <name type="scientific">Methylobacterium variabile</name>
    <dbReference type="NCBI Taxonomy" id="298794"/>
    <lineage>
        <taxon>Bacteria</taxon>
        <taxon>Pseudomonadati</taxon>
        <taxon>Pseudomonadota</taxon>
        <taxon>Alphaproteobacteria</taxon>
        <taxon>Hyphomicrobiales</taxon>
        <taxon>Methylobacteriaceae</taxon>
        <taxon>Methylobacterium</taxon>
    </lineage>
</organism>
<reference evidence="2 3" key="1">
    <citation type="submission" date="2015-03" db="EMBL/GenBank/DDBJ databases">
        <title>Genome sequencing of Methylobacterium variabile DSM 16961.</title>
        <authorList>
            <person name="Chaudhry V."/>
            <person name="Patil P.B."/>
        </authorList>
    </citation>
    <scope>NUCLEOTIDE SEQUENCE [LARGE SCALE GENOMIC DNA]</scope>
    <source>
        <strain evidence="2 3">DSM 16961</strain>
    </source>
</reference>
<evidence type="ECO:0000256" key="1">
    <source>
        <dbReference type="SAM" id="MobiDB-lite"/>
    </source>
</evidence>
<feature type="compositionally biased region" description="Basic and acidic residues" evidence="1">
    <location>
        <begin position="18"/>
        <end position="36"/>
    </location>
</feature>
<dbReference type="RefSeq" id="WP_048446258.1">
    <property type="nucleotide sequence ID" value="NZ_LABY01000159.1"/>
</dbReference>
<accession>A0A0J6V2S3</accession>
<comment type="caution">
    <text evidence="2">The sequence shown here is derived from an EMBL/GenBank/DDBJ whole genome shotgun (WGS) entry which is preliminary data.</text>
</comment>
<name>A0A0J6V2S3_9HYPH</name>
<dbReference type="AlphaFoldDB" id="A0A0J6V2S3"/>
<sequence length="89" mass="9096">MASRKAPITGVTGQDGARSSERLLAEGCGIRRDGRRPSHAGAARVDLAHQDPHEGTARVRPHSRGVAGTGAPLRACLSAGGRTGGGRHP</sequence>
<gene>
    <name evidence="2" type="ORF">VQ02_21520</name>
</gene>
<feature type="compositionally biased region" description="Basic and acidic residues" evidence="1">
    <location>
        <begin position="46"/>
        <end position="57"/>
    </location>
</feature>
<keyword evidence="3" id="KW-1185">Reference proteome</keyword>
<evidence type="ECO:0000313" key="3">
    <source>
        <dbReference type="Proteomes" id="UP000035955"/>
    </source>
</evidence>
<dbReference type="EMBL" id="LABY01000159">
    <property type="protein sequence ID" value="KMO33136.1"/>
    <property type="molecule type" value="Genomic_DNA"/>
</dbReference>
<evidence type="ECO:0008006" key="4">
    <source>
        <dbReference type="Google" id="ProtNLM"/>
    </source>
</evidence>
<proteinExistence type="predicted"/>